<dbReference type="STRING" id="65357.A0A024GIU7"/>
<organism evidence="6 7">
    <name type="scientific">Albugo candida</name>
    <dbReference type="NCBI Taxonomy" id="65357"/>
    <lineage>
        <taxon>Eukaryota</taxon>
        <taxon>Sar</taxon>
        <taxon>Stramenopiles</taxon>
        <taxon>Oomycota</taxon>
        <taxon>Peronosporomycetes</taxon>
        <taxon>Albuginales</taxon>
        <taxon>Albuginaceae</taxon>
        <taxon>Albugo</taxon>
    </lineage>
</organism>
<evidence type="ECO:0000313" key="7">
    <source>
        <dbReference type="Proteomes" id="UP000053237"/>
    </source>
</evidence>
<evidence type="ECO:0000313" key="6">
    <source>
        <dbReference type="EMBL" id="CCI46626.1"/>
    </source>
</evidence>
<evidence type="ECO:0000256" key="1">
    <source>
        <dbReference type="ARBA" id="ARBA00004123"/>
    </source>
</evidence>
<dbReference type="GO" id="GO:0006355">
    <property type="term" value="P:regulation of DNA-templated transcription"/>
    <property type="evidence" value="ECO:0007669"/>
    <property type="project" value="TreeGrafter"/>
</dbReference>
<dbReference type="Pfam" id="PF03638">
    <property type="entry name" value="TCR"/>
    <property type="match status" value="1"/>
</dbReference>
<dbReference type="InterPro" id="IPR033467">
    <property type="entry name" value="Tesmin/TSO1-like_CXC"/>
</dbReference>
<dbReference type="PANTHER" id="PTHR12446">
    <property type="entry name" value="TESMIN/TSO1-RELATED"/>
    <property type="match status" value="1"/>
</dbReference>
<name>A0A024GIU7_9STRA</name>
<keyword evidence="7" id="KW-1185">Reference proteome</keyword>
<dbReference type="PROSITE" id="PS51634">
    <property type="entry name" value="CRC"/>
    <property type="match status" value="1"/>
</dbReference>
<dbReference type="EMBL" id="CAIX01000134">
    <property type="protein sequence ID" value="CCI46626.1"/>
    <property type="molecule type" value="Genomic_DNA"/>
</dbReference>
<proteinExistence type="inferred from homology"/>
<dbReference type="InterPro" id="IPR005172">
    <property type="entry name" value="CRC"/>
</dbReference>
<evidence type="ECO:0000256" key="2">
    <source>
        <dbReference type="ARBA" id="ARBA00007267"/>
    </source>
</evidence>
<protein>
    <recommendedName>
        <fullName evidence="4">CRC domain-containing protein</fullName>
    </recommendedName>
</protein>
<sequence length="503" mass="57153">MERIDERQAAVALRLEKNPNAFKPKILPSHSSSVKSLSESCNTMERIDERQAAVALRLEKNPNAFKPKILPSHSSSVKSLYKAHAPTRLSTMKDHCTPSGKKRMHKDGCHCKKSACQKKYCECFQAGVLCGDNCRCIDCRNVEKKKEIAALDAILSTPESFLPSTPPYKAIYTSGKHTKRRRPTAKPASENDKCSILTKDSGNSTKLGLNVRARIRRDRELWAQNLSSPFKAVARTPIHKKTAHQSMSPLAAERTEFKTPLNEFDLREKENEFVKAKNECGNIQDKMYCSSSSLMSFSTPPYKAIYTSGKHTKRRRPAAKPASEKDTCSILTKDSGNSTKLDLNVRARIRRDRELWAQNLSSPFKAVARTPTHKKTAHQRMSPLAAERTEFKTPLNEFVLREKENEIVKAKTECGNIQNTMYCPSSSLMSFQHMQKRAKRVYVLPLFGRNLPPVEKHIIASVMSWLDNDDLYNVSLVNQLWSQIANWLQQLIEEFQTHIFDQL</sequence>
<dbReference type="SMART" id="SM01114">
    <property type="entry name" value="CXC"/>
    <property type="match status" value="1"/>
</dbReference>
<gene>
    <name evidence="5" type="ORF">BN9_038820</name>
    <name evidence="6" type="ORF">BN9_075690</name>
</gene>
<accession>A0A024GIU7</accession>
<dbReference type="InParanoid" id="A0A024GIU7"/>
<evidence type="ECO:0000259" key="4">
    <source>
        <dbReference type="PROSITE" id="PS51634"/>
    </source>
</evidence>
<dbReference type="EMBL" id="CAIX01000043">
    <property type="protein sequence ID" value="CCI43098.1"/>
    <property type="molecule type" value="Genomic_DNA"/>
</dbReference>
<feature type="domain" description="CRC" evidence="4">
    <location>
        <begin position="1"/>
        <end position="144"/>
    </location>
</feature>
<dbReference type="AlphaFoldDB" id="A0A024GIU7"/>
<keyword evidence="3" id="KW-0539">Nucleus</keyword>
<dbReference type="PANTHER" id="PTHR12446:SF34">
    <property type="entry name" value="PROTEIN LIN-54 HOMOLOG"/>
    <property type="match status" value="1"/>
</dbReference>
<comment type="caution">
    <text evidence="6">The sequence shown here is derived from an EMBL/GenBank/DDBJ whole genome shotgun (WGS) entry which is preliminary data.</text>
</comment>
<comment type="subcellular location">
    <subcellularLocation>
        <location evidence="1">Nucleus</location>
    </subcellularLocation>
</comment>
<dbReference type="GO" id="GO:0005634">
    <property type="term" value="C:nucleus"/>
    <property type="evidence" value="ECO:0007669"/>
    <property type="project" value="UniProtKB-SubCell"/>
</dbReference>
<dbReference type="InterPro" id="IPR028307">
    <property type="entry name" value="Lin-54_fam"/>
</dbReference>
<evidence type="ECO:0000256" key="3">
    <source>
        <dbReference type="ARBA" id="ARBA00023242"/>
    </source>
</evidence>
<comment type="similarity">
    <text evidence="2">Belongs to the lin-54 family.</text>
</comment>
<dbReference type="Proteomes" id="UP000053237">
    <property type="component" value="Unassembled WGS sequence"/>
</dbReference>
<evidence type="ECO:0000313" key="5">
    <source>
        <dbReference type="EMBL" id="CCI43098.1"/>
    </source>
</evidence>
<reference evidence="6 7" key="1">
    <citation type="submission" date="2012-05" db="EMBL/GenBank/DDBJ databases">
        <title>Recombination and specialization in a pathogen metapopulation.</title>
        <authorList>
            <person name="Gardiner A."/>
            <person name="Kemen E."/>
            <person name="Schultz-Larsen T."/>
            <person name="MacLean D."/>
            <person name="Van Oosterhout C."/>
            <person name="Jones J.D.G."/>
        </authorList>
    </citation>
    <scope>NUCLEOTIDE SEQUENCE [LARGE SCALE GENOMIC DNA]</scope>
    <source>
        <strain evidence="6 7">Ac Nc2</strain>
    </source>
</reference>
<dbReference type="OrthoDB" id="6283463at2759"/>